<feature type="region of interest" description="Disordered" evidence="1">
    <location>
        <begin position="153"/>
        <end position="197"/>
    </location>
</feature>
<feature type="compositionally biased region" description="Low complexity" evidence="1">
    <location>
        <begin position="183"/>
        <end position="197"/>
    </location>
</feature>
<reference evidence="2 3" key="1">
    <citation type="submission" date="2021-08" db="EMBL/GenBank/DDBJ databases">
        <authorList>
            <person name="Peeters C."/>
        </authorList>
    </citation>
    <scope>NUCLEOTIDE SEQUENCE [LARGE SCALE GENOMIC DNA]</scope>
    <source>
        <strain evidence="2 3">LMG 32289</strain>
    </source>
</reference>
<keyword evidence="3" id="KW-1185">Reference proteome</keyword>
<evidence type="ECO:0000313" key="2">
    <source>
        <dbReference type="EMBL" id="CAG9185886.1"/>
    </source>
</evidence>
<evidence type="ECO:0000313" key="3">
    <source>
        <dbReference type="Proteomes" id="UP000706525"/>
    </source>
</evidence>
<evidence type="ECO:0000256" key="1">
    <source>
        <dbReference type="SAM" id="MobiDB-lite"/>
    </source>
</evidence>
<proteinExistence type="predicted"/>
<comment type="caution">
    <text evidence="2">The sequence shown here is derived from an EMBL/GenBank/DDBJ whole genome shotgun (WGS) entry which is preliminary data.</text>
</comment>
<gene>
    <name evidence="2" type="ORF">LMG32289_06144</name>
</gene>
<dbReference type="Proteomes" id="UP000706525">
    <property type="component" value="Unassembled WGS sequence"/>
</dbReference>
<protein>
    <submittedName>
        <fullName evidence="2">Uncharacterized protein</fullName>
    </submittedName>
</protein>
<name>A0ABM8XZL8_9BURK</name>
<organism evidence="2 3">
    <name type="scientific">Cupriavidus pampae</name>
    <dbReference type="NCBI Taxonomy" id="659251"/>
    <lineage>
        <taxon>Bacteria</taxon>
        <taxon>Pseudomonadati</taxon>
        <taxon>Pseudomonadota</taxon>
        <taxon>Betaproteobacteria</taxon>
        <taxon>Burkholderiales</taxon>
        <taxon>Burkholderiaceae</taxon>
        <taxon>Cupriavidus</taxon>
    </lineage>
</organism>
<dbReference type="EMBL" id="CAJZAG010000016">
    <property type="protein sequence ID" value="CAG9185886.1"/>
    <property type="molecule type" value="Genomic_DNA"/>
</dbReference>
<sequence>MRQRRATARGVHAVDLTPTAIDAAHADRPRHTSRCIAPLKAMDQRARQRTARSHAIKIEQLELSSKNCRATKASPRQARLPRAMSMATVYATRYRRTWSVTISFTRQQRPRVAQVAAPSRFWVRTSRSSSSSCRRNYVSSDIAAEARLHCLRSHRAGSRAQPSYRPRHPRTRIAGQHPRLEVPRPSAAVSSARSLGA</sequence>
<accession>A0ABM8XZL8</accession>